<dbReference type="Pfam" id="PF00288">
    <property type="entry name" value="GHMP_kinases_N"/>
    <property type="match status" value="1"/>
</dbReference>
<dbReference type="NCBIfam" id="TIGR00144">
    <property type="entry name" value="beta_RFAP_syn"/>
    <property type="match status" value="1"/>
</dbReference>
<dbReference type="GO" id="GO:0016301">
    <property type="term" value="F:kinase activity"/>
    <property type="evidence" value="ECO:0007669"/>
    <property type="project" value="UniProtKB-KW"/>
</dbReference>
<dbReference type="EMBL" id="FCOC02000003">
    <property type="protein sequence ID" value="SAL20779.1"/>
    <property type="molecule type" value="Genomic_DNA"/>
</dbReference>
<dbReference type="RefSeq" id="WP_060818035.1">
    <property type="nucleotide sequence ID" value="NZ_FCOC02000003.1"/>
</dbReference>
<sequence>MQLPFNSLRDRLPPLSAVTVDAPARLHLGFLDPNASLGRAFGSIGLAVDAPGTRITARLADEDGVTGARSEAQRARIEQYLNLLHAAYGAPPVAVQVHHAPRAHSGVGSGTQLALAVGTAFARLAGRTPASTELARLLGRGARSGIGMLGFDHGGLIVDGGPGDHKRPPPMLSRQVFPDAWRVLLIDDTRREGLHGDAERHALAALAPFPQTLAAHLCHLVLMRVLPGIAEHNFDAFAEGIGEVQQTIGEYFAPVQGGVFSSPAVAAALDAVDTPGIGQTSWGPTGFAFFRSVQDAQQGLSAALDATRGTSGIACSVVAAANRGGAIHATHATHTTRTLGMQRCKTDCP</sequence>
<dbReference type="SUPFAM" id="SSF54211">
    <property type="entry name" value="Ribosomal protein S5 domain 2-like"/>
    <property type="match status" value="1"/>
</dbReference>
<name>A0A158FN42_CABSO</name>
<evidence type="ECO:0000259" key="3">
    <source>
        <dbReference type="Pfam" id="PF00288"/>
    </source>
</evidence>
<protein>
    <recommendedName>
        <fullName evidence="3">GHMP kinase N-terminal domain-containing protein</fullName>
    </recommendedName>
</protein>
<gene>
    <name evidence="4" type="ORF">AWB64_01493</name>
</gene>
<evidence type="ECO:0000313" key="4">
    <source>
        <dbReference type="EMBL" id="SAL20779.1"/>
    </source>
</evidence>
<evidence type="ECO:0000256" key="2">
    <source>
        <dbReference type="ARBA" id="ARBA00022777"/>
    </source>
</evidence>
<reference evidence="4 5" key="1">
    <citation type="submission" date="2016-01" db="EMBL/GenBank/DDBJ databases">
        <authorList>
            <person name="Oliw E.H."/>
        </authorList>
    </citation>
    <scope>NUCLEOTIDE SEQUENCE [LARGE SCALE GENOMIC DNA]</scope>
    <source>
        <strain evidence="4">LMG 22029</strain>
    </source>
</reference>
<organism evidence="4 5">
    <name type="scientific">Caballeronia sordidicola</name>
    <name type="common">Burkholderia sordidicola</name>
    <dbReference type="NCBI Taxonomy" id="196367"/>
    <lineage>
        <taxon>Bacteria</taxon>
        <taxon>Pseudomonadati</taxon>
        <taxon>Pseudomonadota</taxon>
        <taxon>Betaproteobacteria</taxon>
        <taxon>Burkholderiales</taxon>
        <taxon>Burkholderiaceae</taxon>
        <taxon>Caballeronia</taxon>
    </lineage>
</organism>
<dbReference type="InterPro" id="IPR006204">
    <property type="entry name" value="GHMP_kinase_N_dom"/>
</dbReference>
<dbReference type="GO" id="GO:0005524">
    <property type="term" value="F:ATP binding"/>
    <property type="evidence" value="ECO:0007669"/>
    <property type="project" value="InterPro"/>
</dbReference>
<dbReference type="PANTHER" id="PTHR20861">
    <property type="entry name" value="HOMOSERINE/4-DIPHOSPHOCYTIDYL-2-C-METHYL-D-ERYTHRITOL KINASE"/>
    <property type="match status" value="1"/>
</dbReference>
<keyword evidence="2" id="KW-0418">Kinase</keyword>
<accession>A0A158FN42</accession>
<dbReference type="Proteomes" id="UP000054893">
    <property type="component" value="Unassembled WGS sequence"/>
</dbReference>
<dbReference type="PANTHER" id="PTHR20861:SF6">
    <property type="entry name" value="BETA-RIBOFURANOSYLPHENOL 5'-PHOSPHATE SYNTHASE"/>
    <property type="match status" value="1"/>
</dbReference>
<dbReference type="InterPro" id="IPR004422">
    <property type="entry name" value="RFAP_synthase"/>
</dbReference>
<dbReference type="OrthoDB" id="1492801at2"/>
<dbReference type="Gene3D" id="3.30.230.10">
    <property type="match status" value="1"/>
</dbReference>
<dbReference type="AlphaFoldDB" id="A0A158FN42"/>
<dbReference type="InterPro" id="IPR020568">
    <property type="entry name" value="Ribosomal_Su5_D2-typ_SF"/>
</dbReference>
<evidence type="ECO:0000313" key="5">
    <source>
        <dbReference type="Proteomes" id="UP000054893"/>
    </source>
</evidence>
<keyword evidence="1" id="KW-0808">Transferase</keyword>
<feature type="domain" description="GHMP kinase N-terminal" evidence="3">
    <location>
        <begin position="79"/>
        <end position="145"/>
    </location>
</feature>
<proteinExistence type="predicted"/>
<dbReference type="InterPro" id="IPR014721">
    <property type="entry name" value="Ribsml_uS5_D2-typ_fold_subgr"/>
</dbReference>
<dbReference type="PIRSF" id="PIRSF004884">
    <property type="entry name" value="Sugar_kin_arch"/>
    <property type="match status" value="1"/>
</dbReference>
<evidence type="ECO:0000256" key="1">
    <source>
        <dbReference type="ARBA" id="ARBA00022679"/>
    </source>
</evidence>